<feature type="chain" id="PRO_5042594648" evidence="11">
    <location>
        <begin position="23"/>
        <end position="761"/>
    </location>
</feature>
<feature type="domain" description="Ig-like" evidence="12">
    <location>
        <begin position="589"/>
        <end position="649"/>
    </location>
</feature>
<keyword evidence="7" id="KW-0325">Glycoprotein</keyword>
<dbReference type="Pfam" id="PF01403">
    <property type="entry name" value="Sema"/>
    <property type="match status" value="1"/>
</dbReference>
<feature type="signal peptide" evidence="11">
    <location>
        <begin position="1"/>
        <end position="22"/>
    </location>
</feature>
<dbReference type="SMART" id="SM00409">
    <property type="entry name" value="IG"/>
    <property type="match status" value="1"/>
</dbReference>
<reference evidence="15" key="1">
    <citation type="submission" date="2025-08" db="UniProtKB">
        <authorList>
            <consortium name="RefSeq"/>
        </authorList>
    </citation>
    <scope>IDENTIFICATION</scope>
    <source>
        <tissue evidence="15">Sperm</tissue>
    </source>
</reference>
<dbReference type="InterPro" id="IPR007110">
    <property type="entry name" value="Ig-like_dom"/>
</dbReference>
<evidence type="ECO:0000256" key="7">
    <source>
        <dbReference type="ARBA" id="ARBA00023180"/>
    </source>
</evidence>
<dbReference type="AlphaFoldDB" id="A0AAJ7WUB2"/>
<dbReference type="SUPFAM" id="SSF101912">
    <property type="entry name" value="Sema domain"/>
    <property type="match status" value="1"/>
</dbReference>
<dbReference type="InterPro" id="IPR001627">
    <property type="entry name" value="Semap_dom"/>
</dbReference>
<dbReference type="SMART" id="SM00630">
    <property type="entry name" value="Sema"/>
    <property type="match status" value="1"/>
</dbReference>
<evidence type="ECO:0000256" key="5">
    <source>
        <dbReference type="ARBA" id="ARBA00022729"/>
    </source>
</evidence>
<gene>
    <name evidence="15" type="primary">LOC116942375</name>
</gene>
<name>A0AAJ7WUB2_PETMA</name>
<dbReference type="GO" id="GO:0030335">
    <property type="term" value="P:positive regulation of cell migration"/>
    <property type="evidence" value="ECO:0007669"/>
    <property type="project" value="TreeGrafter"/>
</dbReference>
<dbReference type="InterPro" id="IPR036179">
    <property type="entry name" value="Ig-like_dom_sf"/>
</dbReference>
<dbReference type="PANTHER" id="PTHR11036">
    <property type="entry name" value="SEMAPHORIN"/>
    <property type="match status" value="1"/>
</dbReference>
<comment type="similarity">
    <text evidence="2">Belongs to the semaphorin family.</text>
</comment>
<evidence type="ECO:0000256" key="3">
    <source>
        <dbReference type="ARBA" id="ARBA00022473"/>
    </source>
</evidence>
<dbReference type="GO" id="GO:0005886">
    <property type="term" value="C:plasma membrane"/>
    <property type="evidence" value="ECO:0007669"/>
    <property type="project" value="TreeGrafter"/>
</dbReference>
<dbReference type="InterPro" id="IPR041416">
    <property type="entry name" value="IL-1RAcP-like_ig"/>
</dbReference>
<dbReference type="KEGG" id="pmrn:116942375"/>
<evidence type="ECO:0000256" key="9">
    <source>
        <dbReference type="PROSITE-ProRule" id="PRU00352"/>
    </source>
</evidence>
<evidence type="ECO:0000256" key="1">
    <source>
        <dbReference type="ARBA" id="ARBA00004613"/>
    </source>
</evidence>
<dbReference type="PANTHER" id="PTHR11036:SF127">
    <property type="entry name" value="SEMAPHORIN-1A"/>
    <property type="match status" value="1"/>
</dbReference>
<evidence type="ECO:0000256" key="11">
    <source>
        <dbReference type="SAM" id="SignalP"/>
    </source>
</evidence>
<dbReference type="GO" id="GO:0071526">
    <property type="term" value="P:semaphorin-plexin signaling pathway"/>
    <property type="evidence" value="ECO:0007669"/>
    <property type="project" value="TreeGrafter"/>
</dbReference>
<feature type="region of interest" description="Disordered" evidence="10">
    <location>
        <begin position="721"/>
        <end position="761"/>
    </location>
</feature>
<dbReference type="PROSITE" id="PS51004">
    <property type="entry name" value="SEMA"/>
    <property type="match status" value="1"/>
</dbReference>
<dbReference type="SUPFAM" id="SSF103575">
    <property type="entry name" value="Plexin repeat"/>
    <property type="match status" value="1"/>
</dbReference>
<dbReference type="FunFam" id="2.60.40.10:FF:000030">
    <property type="entry name" value="Semaphorin 3F like"/>
    <property type="match status" value="1"/>
</dbReference>
<keyword evidence="8" id="KW-0393">Immunoglobulin domain</keyword>
<dbReference type="GO" id="GO:0005576">
    <property type="term" value="C:extracellular region"/>
    <property type="evidence" value="ECO:0007669"/>
    <property type="project" value="UniProtKB-SubCell"/>
</dbReference>
<comment type="caution">
    <text evidence="9">Lacks conserved residue(s) required for the propagation of feature annotation.</text>
</comment>
<dbReference type="InterPro" id="IPR036352">
    <property type="entry name" value="Semap_dom_sf"/>
</dbReference>
<evidence type="ECO:0000256" key="10">
    <source>
        <dbReference type="SAM" id="MobiDB-lite"/>
    </source>
</evidence>
<feature type="domain" description="Sema" evidence="13">
    <location>
        <begin position="33"/>
        <end position="516"/>
    </location>
</feature>
<keyword evidence="14" id="KW-1185">Reference proteome</keyword>
<evidence type="ECO:0000256" key="8">
    <source>
        <dbReference type="ARBA" id="ARBA00023319"/>
    </source>
</evidence>
<organism evidence="14 15">
    <name type="scientific">Petromyzon marinus</name>
    <name type="common">Sea lamprey</name>
    <dbReference type="NCBI Taxonomy" id="7757"/>
    <lineage>
        <taxon>Eukaryota</taxon>
        <taxon>Metazoa</taxon>
        <taxon>Chordata</taxon>
        <taxon>Craniata</taxon>
        <taxon>Vertebrata</taxon>
        <taxon>Cyclostomata</taxon>
        <taxon>Hyperoartia</taxon>
        <taxon>Petromyzontiformes</taxon>
        <taxon>Petromyzontidae</taxon>
        <taxon>Petromyzon</taxon>
    </lineage>
</organism>
<evidence type="ECO:0000256" key="2">
    <source>
        <dbReference type="ARBA" id="ARBA00009492"/>
    </source>
</evidence>
<keyword evidence="6" id="KW-1015">Disulfide bond</keyword>
<keyword evidence="4" id="KW-0964">Secreted</keyword>
<evidence type="ECO:0000259" key="12">
    <source>
        <dbReference type="PROSITE" id="PS50835"/>
    </source>
</evidence>
<dbReference type="FunFam" id="3.30.1680.10:FF:000001">
    <property type="entry name" value="Semaphorin 3F like"/>
    <property type="match status" value="1"/>
</dbReference>
<dbReference type="FunFam" id="2.130.10.10:FF:000015">
    <property type="entry name" value="Semaphorin 3B"/>
    <property type="match status" value="1"/>
</dbReference>
<dbReference type="PROSITE" id="PS50835">
    <property type="entry name" value="IG_LIKE"/>
    <property type="match status" value="1"/>
</dbReference>
<dbReference type="GO" id="GO:0030215">
    <property type="term" value="F:semaphorin receptor binding"/>
    <property type="evidence" value="ECO:0007669"/>
    <property type="project" value="InterPro"/>
</dbReference>
<dbReference type="GO" id="GO:0001755">
    <property type="term" value="P:neural crest cell migration"/>
    <property type="evidence" value="ECO:0007669"/>
    <property type="project" value="TreeGrafter"/>
</dbReference>
<feature type="compositionally biased region" description="Basic residues" evidence="10">
    <location>
        <begin position="748"/>
        <end position="761"/>
    </location>
</feature>
<keyword evidence="5 11" id="KW-0732">Signal</keyword>
<keyword evidence="3" id="KW-0217">Developmental protein</keyword>
<dbReference type="InterPro" id="IPR003599">
    <property type="entry name" value="Ig_sub"/>
</dbReference>
<protein>
    <submittedName>
        <fullName evidence="15">Semaphorin-3C-like isoform X1</fullName>
    </submittedName>
</protein>
<dbReference type="Pfam" id="PF18452">
    <property type="entry name" value="Ig_6"/>
    <property type="match status" value="1"/>
</dbReference>
<evidence type="ECO:0000313" key="14">
    <source>
        <dbReference type="Proteomes" id="UP001318040"/>
    </source>
</evidence>
<dbReference type="SMART" id="SM00423">
    <property type="entry name" value="PSI"/>
    <property type="match status" value="1"/>
</dbReference>
<evidence type="ECO:0000259" key="13">
    <source>
        <dbReference type="PROSITE" id="PS51004"/>
    </source>
</evidence>
<feature type="compositionally biased region" description="Basic and acidic residues" evidence="10">
    <location>
        <begin position="734"/>
        <end position="747"/>
    </location>
</feature>
<dbReference type="GO" id="GO:0007411">
    <property type="term" value="P:axon guidance"/>
    <property type="evidence" value="ECO:0007669"/>
    <property type="project" value="TreeGrafter"/>
</dbReference>
<sequence>MCMRCQKMDCIALLLTLAIVCADGTAQQHKVPRIRLSFQELVATQSSEHLHPMHGSSDYHILLMDEDKDRIYIGAKDYVYSLDMNNISRTPLKVHWPVGPLREEECKLAGKNPQDECGNFVRVVQSFNRTHLYICGTGAFQPICTFITHSSLAQNVELKIPVEKADSGRGKCSYSPKLESISFMANEELYSAVYTDFMATDAAIFKTMGRLPPIRSDQYNSKWLNEPVFLAIQRIPESSDRNDDKLYFFFREKSANGGTGKTSVSRIGRICLNDAGGQRSLVNKWSTFVKARLVCSVTDNTGIETHFDELQDVFILNTEDMRQPIIYGLFSTAGSVFKGSAICIYSMAEARQVFNGPFAQVEGPGYQQLPYQGKIPYPRPGTCPGGTFTPYMKSTKDFPEEVANFIRNHPLMYNPIYPIAKKTLIMRVNTDYKITKISVDRVVAGDGTYDVLFLGTDIGTVQKITVLPKHDGLSEELFLEEVDAFKVPTPILSMKISSKKQQLFISSAKGITQLALHHCGIYGKACAECCLARDPYCAWDGQQCSRYYPTNKRRRRRQDIRHGNPLTECKGFNVRSYREAVESRQFGVEGSSVFLECMPRSAQVSVKWIVQRHDTKRKKEVIYNSNIMQTERGLLFRVLHVNDSGTYYCLTVEYNFKHTVAKYSLRVMDIAMASVFTGEEPQKPWHPSHPSSFAHGAQLPYKDFSQLHDHPGILAGISACQPQRQPEAGSDVQADERRLKEHEERTKRRDRSQRRVVVKKS</sequence>
<evidence type="ECO:0000256" key="6">
    <source>
        <dbReference type="ARBA" id="ARBA00023157"/>
    </source>
</evidence>
<dbReference type="RefSeq" id="XP_032810082.1">
    <property type="nucleotide sequence ID" value="XM_032954191.1"/>
</dbReference>
<dbReference type="Proteomes" id="UP001318040">
    <property type="component" value="Chromosome 14"/>
</dbReference>
<dbReference type="Gene3D" id="2.130.10.10">
    <property type="entry name" value="YVTN repeat-like/Quinoprotein amine dehydrogenase"/>
    <property type="match status" value="1"/>
</dbReference>
<evidence type="ECO:0000256" key="4">
    <source>
        <dbReference type="ARBA" id="ARBA00022525"/>
    </source>
</evidence>
<dbReference type="InterPro" id="IPR016201">
    <property type="entry name" value="PSI"/>
</dbReference>
<comment type="subcellular location">
    <subcellularLocation>
        <location evidence="1">Secreted</location>
    </subcellularLocation>
</comment>
<dbReference type="GO" id="GO:0045499">
    <property type="term" value="F:chemorepellent activity"/>
    <property type="evidence" value="ECO:0007669"/>
    <property type="project" value="TreeGrafter"/>
</dbReference>
<accession>A0AAJ7WUB2</accession>
<dbReference type="InterPro" id="IPR015943">
    <property type="entry name" value="WD40/YVTN_repeat-like_dom_sf"/>
</dbReference>
<evidence type="ECO:0000313" key="15">
    <source>
        <dbReference type="RefSeq" id="XP_032810082.1"/>
    </source>
</evidence>
<dbReference type="InterPro" id="IPR013783">
    <property type="entry name" value="Ig-like_fold"/>
</dbReference>
<dbReference type="SUPFAM" id="SSF48726">
    <property type="entry name" value="Immunoglobulin"/>
    <property type="match status" value="1"/>
</dbReference>
<proteinExistence type="inferred from homology"/>
<dbReference type="Gene3D" id="2.60.40.10">
    <property type="entry name" value="Immunoglobulins"/>
    <property type="match status" value="1"/>
</dbReference>
<dbReference type="InterPro" id="IPR027231">
    <property type="entry name" value="Semaphorin"/>
</dbReference>
<dbReference type="Gene3D" id="3.30.1680.10">
    <property type="entry name" value="ligand-binding face of the semaphorins, domain 2"/>
    <property type="match status" value="1"/>
</dbReference>